<comment type="caution">
    <text evidence="10">The sequence shown here is derived from an EMBL/GenBank/DDBJ whole genome shotgun (WGS) entry which is preliminary data.</text>
</comment>
<evidence type="ECO:0000256" key="4">
    <source>
        <dbReference type="ARBA" id="ARBA00022679"/>
    </source>
</evidence>
<dbReference type="Pfam" id="PF03062">
    <property type="entry name" value="MBOAT"/>
    <property type="match status" value="1"/>
</dbReference>
<dbReference type="PANTHER" id="PTHR13285">
    <property type="entry name" value="ACYLTRANSFERASE"/>
    <property type="match status" value="1"/>
</dbReference>
<evidence type="ECO:0000256" key="6">
    <source>
        <dbReference type="ARBA" id="ARBA00022989"/>
    </source>
</evidence>
<proteinExistence type="inferred from homology"/>
<dbReference type="GO" id="GO:0005886">
    <property type="term" value="C:plasma membrane"/>
    <property type="evidence" value="ECO:0007669"/>
    <property type="project" value="UniProtKB-SubCell"/>
</dbReference>
<dbReference type="InterPro" id="IPR024194">
    <property type="entry name" value="Ac/AlaTfrase_AlgI/DltB"/>
</dbReference>
<keyword evidence="8 10" id="KW-0012">Acyltransferase</keyword>
<protein>
    <submittedName>
        <fullName evidence="10">Peptidoglycan O-acetyltransferase</fullName>
        <ecNumber evidence="10">2.3.1.-</ecNumber>
    </submittedName>
</protein>
<evidence type="ECO:0000256" key="2">
    <source>
        <dbReference type="ARBA" id="ARBA00010323"/>
    </source>
</evidence>
<dbReference type="InterPro" id="IPR051085">
    <property type="entry name" value="MB_O-acyltransferase"/>
</dbReference>
<accession>A0A1J5SLN3</accession>
<feature type="transmembrane region" description="Helical" evidence="9">
    <location>
        <begin position="49"/>
        <end position="66"/>
    </location>
</feature>
<feature type="transmembrane region" description="Helical" evidence="9">
    <location>
        <begin position="312"/>
        <end position="342"/>
    </location>
</feature>
<dbReference type="PIRSF" id="PIRSF500217">
    <property type="entry name" value="AlgI"/>
    <property type="match status" value="1"/>
</dbReference>
<dbReference type="PANTHER" id="PTHR13285:SF23">
    <property type="entry name" value="TEICHOIC ACID D-ALANYLTRANSFERASE"/>
    <property type="match status" value="1"/>
</dbReference>
<reference evidence="10" key="1">
    <citation type="submission" date="2016-10" db="EMBL/GenBank/DDBJ databases">
        <title>Sequence of Gallionella enrichment culture.</title>
        <authorList>
            <person name="Poehlein A."/>
            <person name="Muehling M."/>
            <person name="Daniel R."/>
        </authorList>
    </citation>
    <scope>NUCLEOTIDE SEQUENCE</scope>
</reference>
<comment type="similarity">
    <text evidence="2">Belongs to the membrane-bound acyltransferase family.</text>
</comment>
<feature type="transmembrane region" description="Helical" evidence="9">
    <location>
        <begin position="247"/>
        <end position="267"/>
    </location>
</feature>
<dbReference type="EMBL" id="MLJW01000027">
    <property type="protein sequence ID" value="OIR09378.1"/>
    <property type="molecule type" value="Genomic_DNA"/>
</dbReference>
<feature type="transmembrane region" description="Helical" evidence="9">
    <location>
        <begin position="426"/>
        <end position="444"/>
    </location>
</feature>
<keyword evidence="5 9" id="KW-0812">Transmembrane</keyword>
<feature type="transmembrane region" description="Helical" evidence="9">
    <location>
        <begin position="362"/>
        <end position="379"/>
    </location>
</feature>
<dbReference type="EC" id="2.3.1.-" evidence="10"/>
<sequence length="508" mass="57499">MRFNSYEFIFVFLPLAWLGWRAVLRWAGLRAGVGWMALASLVFYARWDWRFAPLLVLSLMVNYGLGRLITMTRGRRRTGYLVAGLIWNLGLLGYFKYWDFLLGTINALTGTGLHLEKIILPLGISFFTFQKIAFLVDAWRGRVKEVRFMDFALFVMFFPQLIAGPIVHHSDFIPQIREEELLRFNGRRFCLGLLAFSAGLFQKCIVADLLSPLADSAFGLTAQGTHLRLLEGWTGVLAYTFQLFYDFAGYSHMAIGLALMFGFRLPINFLAPYTSRSLVEFWHRWHITLSNFLRDYLYIPLGGNRTGHLRNLFITLVLAGLWHGAGWTFVLWGAWHGVALIVNHVWRKRRKTGPNPDRRSGSWAPVLTLAVVVFGWVLFRAHDLPTAWLYIQSMLGWHGITVPVSWQDWVAPLAPVIRARGLYPNLSPTPTALILLVISGYLALRGPKLLAWLGLSAEDVTPPTSWQAAELAPKGTPLRVSRALIGGLMLVVAIAALARSAPFLYFQF</sequence>
<keyword evidence="6 9" id="KW-1133">Transmembrane helix</keyword>
<evidence type="ECO:0000256" key="1">
    <source>
        <dbReference type="ARBA" id="ARBA00004651"/>
    </source>
</evidence>
<dbReference type="InterPro" id="IPR004299">
    <property type="entry name" value="MBOAT_fam"/>
</dbReference>
<feature type="transmembrane region" description="Helical" evidence="9">
    <location>
        <begin position="118"/>
        <end position="136"/>
    </location>
</feature>
<feature type="transmembrane region" description="Helical" evidence="9">
    <location>
        <begin position="483"/>
        <end position="506"/>
    </location>
</feature>
<feature type="transmembrane region" description="Helical" evidence="9">
    <location>
        <begin position="78"/>
        <end position="98"/>
    </location>
</feature>
<dbReference type="GO" id="GO:0016746">
    <property type="term" value="F:acyltransferase activity"/>
    <property type="evidence" value="ECO:0007669"/>
    <property type="project" value="UniProtKB-KW"/>
</dbReference>
<keyword evidence="4 10" id="KW-0808">Transferase</keyword>
<evidence type="ECO:0000256" key="7">
    <source>
        <dbReference type="ARBA" id="ARBA00023136"/>
    </source>
</evidence>
<evidence type="ECO:0000256" key="8">
    <source>
        <dbReference type="ARBA" id="ARBA00023315"/>
    </source>
</evidence>
<keyword evidence="3" id="KW-1003">Cell membrane</keyword>
<organism evidence="10">
    <name type="scientific">mine drainage metagenome</name>
    <dbReference type="NCBI Taxonomy" id="410659"/>
    <lineage>
        <taxon>unclassified sequences</taxon>
        <taxon>metagenomes</taxon>
        <taxon>ecological metagenomes</taxon>
    </lineage>
</organism>
<name>A0A1J5SLN3_9ZZZZ</name>
<comment type="subcellular location">
    <subcellularLocation>
        <location evidence="1">Cell membrane</location>
        <topology evidence="1">Multi-pass membrane protein</topology>
    </subcellularLocation>
</comment>
<dbReference type="InterPro" id="IPR028362">
    <property type="entry name" value="AlgI"/>
</dbReference>
<evidence type="ECO:0000256" key="3">
    <source>
        <dbReference type="ARBA" id="ARBA00022475"/>
    </source>
</evidence>
<dbReference type="GO" id="GO:0042121">
    <property type="term" value="P:alginic acid biosynthetic process"/>
    <property type="evidence" value="ECO:0007669"/>
    <property type="project" value="InterPro"/>
</dbReference>
<gene>
    <name evidence="10" type="primary">patA_3</name>
    <name evidence="10" type="ORF">GALL_86120</name>
</gene>
<evidence type="ECO:0000256" key="5">
    <source>
        <dbReference type="ARBA" id="ARBA00022692"/>
    </source>
</evidence>
<dbReference type="AlphaFoldDB" id="A0A1J5SLN3"/>
<evidence type="ECO:0000256" key="9">
    <source>
        <dbReference type="SAM" id="Phobius"/>
    </source>
</evidence>
<keyword evidence="7 9" id="KW-0472">Membrane</keyword>
<dbReference type="PIRSF" id="PIRSF016636">
    <property type="entry name" value="AlgI_DltB"/>
    <property type="match status" value="1"/>
</dbReference>
<evidence type="ECO:0000313" key="10">
    <source>
        <dbReference type="EMBL" id="OIR09378.1"/>
    </source>
</evidence>